<sequence length="61" mass="7086">MSSNANTICYCCYRRKELNFYCSVCNFCICADCEAKRPLLTIKKNKKSMNICCLTFLEKLP</sequence>
<evidence type="ECO:0008006" key="3">
    <source>
        <dbReference type="Google" id="ProtNLM"/>
    </source>
</evidence>
<name>D7KK70_ARALL</name>
<dbReference type="HOGENOM" id="CLU_2925714_0_0_1"/>
<dbReference type="EMBL" id="GL348713">
    <property type="protein sequence ID" value="EFH67364.1"/>
    <property type="molecule type" value="Genomic_DNA"/>
</dbReference>
<dbReference type="Proteomes" id="UP000008694">
    <property type="component" value="Unassembled WGS sequence"/>
</dbReference>
<dbReference type="Gramene" id="scaffold_103846.1">
    <property type="protein sequence ID" value="scaffold_103846.1"/>
    <property type="gene ID" value="scaffold_103846.1"/>
</dbReference>
<proteinExistence type="predicted"/>
<accession>D7KK70</accession>
<dbReference type="AlphaFoldDB" id="D7KK70"/>
<organism evidence="2">
    <name type="scientific">Arabidopsis lyrata subsp. lyrata</name>
    <name type="common">Lyre-leaved rock-cress</name>
    <dbReference type="NCBI Taxonomy" id="81972"/>
    <lineage>
        <taxon>Eukaryota</taxon>
        <taxon>Viridiplantae</taxon>
        <taxon>Streptophyta</taxon>
        <taxon>Embryophyta</taxon>
        <taxon>Tracheophyta</taxon>
        <taxon>Spermatophyta</taxon>
        <taxon>Magnoliopsida</taxon>
        <taxon>eudicotyledons</taxon>
        <taxon>Gunneridae</taxon>
        <taxon>Pentapetalae</taxon>
        <taxon>rosids</taxon>
        <taxon>malvids</taxon>
        <taxon>Brassicales</taxon>
        <taxon>Brassicaceae</taxon>
        <taxon>Camelineae</taxon>
        <taxon>Arabidopsis</taxon>
    </lineage>
</organism>
<evidence type="ECO:0000313" key="1">
    <source>
        <dbReference type="EMBL" id="EFH67364.1"/>
    </source>
</evidence>
<evidence type="ECO:0000313" key="2">
    <source>
        <dbReference type="Proteomes" id="UP000008694"/>
    </source>
</evidence>
<gene>
    <name evidence="1" type="ORF">ARALYDRAFT_891052</name>
</gene>
<keyword evidence="2" id="KW-1185">Reference proteome</keyword>
<reference evidence="2" key="1">
    <citation type="journal article" date="2011" name="Nat. Genet.">
        <title>The Arabidopsis lyrata genome sequence and the basis of rapid genome size change.</title>
        <authorList>
            <person name="Hu T.T."/>
            <person name="Pattyn P."/>
            <person name="Bakker E.G."/>
            <person name="Cao J."/>
            <person name="Cheng J.-F."/>
            <person name="Clark R.M."/>
            <person name="Fahlgren N."/>
            <person name="Fawcett J.A."/>
            <person name="Grimwood J."/>
            <person name="Gundlach H."/>
            <person name="Haberer G."/>
            <person name="Hollister J.D."/>
            <person name="Ossowski S."/>
            <person name="Ottilar R.P."/>
            <person name="Salamov A.A."/>
            <person name="Schneeberger K."/>
            <person name="Spannagl M."/>
            <person name="Wang X."/>
            <person name="Yang L."/>
            <person name="Nasrallah M.E."/>
            <person name="Bergelson J."/>
            <person name="Carrington J.C."/>
            <person name="Gaut B.S."/>
            <person name="Schmutz J."/>
            <person name="Mayer K.F.X."/>
            <person name="Van de Peer Y."/>
            <person name="Grigoriev I.V."/>
            <person name="Nordborg M."/>
            <person name="Weigel D."/>
            <person name="Guo Y.-L."/>
        </authorList>
    </citation>
    <scope>NUCLEOTIDE SEQUENCE [LARGE SCALE GENOMIC DNA]</scope>
    <source>
        <strain evidence="2">cv. MN47</strain>
    </source>
</reference>
<protein>
    <recommendedName>
        <fullName evidence="3">B box-type domain-containing protein</fullName>
    </recommendedName>
</protein>